<keyword evidence="4 5" id="KW-0472">Membrane</keyword>
<dbReference type="InterPro" id="IPR044878">
    <property type="entry name" value="UbiA_sf"/>
</dbReference>
<protein>
    <submittedName>
        <fullName evidence="6">UbiA family prenyltransferase</fullName>
    </submittedName>
</protein>
<evidence type="ECO:0000256" key="4">
    <source>
        <dbReference type="ARBA" id="ARBA00023136"/>
    </source>
</evidence>
<proteinExistence type="predicted"/>
<feature type="transmembrane region" description="Helical" evidence="5">
    <location>
        <begin position="127"/>
        <end position="144"/>
    </location>
</feature>
<evidence type="ECO:0000313" key="6">
    <source>
        <dbReference type="EMBL" id="QOS12901.1"/>
    </source>
</evidence>
<feature type="transmembrane region" description="Helical" evidence="5">
    <location>
        <begin position="284"/>
        <end position="303"/>
    </location>
</feature>
<dbReference type="Proteomes" id="UP000663064">
    <property type="component" value="Chromosome"/>
</dbReference>
<dbReference type="Pfam" id="PF01040">
    <property type="entry name" value="UbiA"/>
    <property type="match status" value="1"/>
</dbReference>
<gene>
    <name evidence="6" type="ORF">HfgLR_13865</name>
</gene>
<dbReference type="InterPro" id="IPR000537">
    <property type="entry name" value="UbiA_prenyltransferase"/>
</dbReference>
<evidence type="ECO:0000313" key="7">
    <source>
        <dbReference type="Proteomes" id="UP000663064"/>
    </source>
</evidence>
<dbReference type="Gene3D" id="1.20.120.1780">
    <property type="entry name" value="UbiA prenyltransferase"/>
    <property type="match status" value="1"/>
</dbReference>
<sequence length="304" mass="32018">MSNTVETSAGASATHTVRCLLRVNRVPETVGYNVTYVAIGVGLASRWPVDSGTTALVVLFAAVMLSKMQASVADALHDRELDAENPSKSVISNAVSQLGCEVTRTLLVTEIVVALALWGWLTHVTGTLLFLACGAAVTVLGYVYSYPPRLKERGVVNHVTTTGVDVVGVILPVVVLSDSALTPSVWATLFAVFLYVFGYHVLHQAGDTYYDREFGVTTFTQRLGVTRSVRVASVATILAGIVLCACGAVLGGAAALAVGVGYAVLAARVVGRSERAQSDAVSRWFHIGWVATFLNGSLAASLFL</sequence>
<feature type="transmembrane region" description="Helical" evidence="5">
    <location>
        <begin position="183"/>
        <end position="202"/>
    </location>
</feature>
<evidence type="ECO:0000256" key="5">
    <source>
        <dbReference type="SAM" id="Phobius"/>
    </source>
</evidence>
<organism evidence="6 7">
    <name type="scientific">Haloferax gibbonsii</name>
    <dbReference type="NCBI Taxonomy" id="35746"/>
    <lineage>
        <taxon>Archaea</taxon>
        <taxon>Methanobacteriati</taxon>
        <taxon>Methanobacteriota</taxon>
        <taxon>Stenosarchaea group</taxon>
        <taxon>Halobacteria</taxon>
        <taxon>Halobacteriales</taxon>
        <taxon>Haloferacaceae</taxon>
        <taxon>Haloferax</taxon>
    </lineage>
</organism>
<feature type="transmembrane region" description="Helical" evidence="5">
    <location>
        <begin position="102"/>
        <end position="121"/>
    </location>
</feature>
<dbReference type="RefSeq" id="WP_244661297.1">
    <property type="nucleotide sequence ID" value="NZ_CP063205.1"/>
</dbReference>
<feature type="transmembrane region" description="Helical" evidence="5">
    <location>
        <begin position="231"/>
        <end position="264"/>
    </location>
</feature>
<accession>A0A871BII9</accession>
<reference evidence="6" key="1">
    <citation type="journal article" date="2021" name="Front. Microbiol.">
        <title>Cellular and Genomic Properties of Haloferax gibbonsii LR2-5, the Host of Euryarchaeal Virus HFTV1.</title>
        <authorList>
            <person name="Tittes C."/>
            <person name="Schwarzer S."/>
            <person name="Pfeiffer F."/>
            <person name="Dyall-Smith M."/>
            <person name="Rodriguez-Franco M."/>
            <person name="Oksanen H.M."/>
            <person name="Quax T.E.F."/>
        </authorList>
    </citation>
    <scope>NUCLEOTIDE SEQUENCE</scope>
    <source>
        <strain evidence="6">LR2-5</strain>
    </source>
</reference>
<keyword evidence="2 5" id="KW-0812">Transmembrane</keyword>
<evidence type="ECO:0000256" key="1">
    <source>
        <dbReference type="ARBA" id="ARBA00004651"/>
    </source>
</evidence>
<dbReference type="GeneID" id="59460424"/>
<dbReference type="GO" id="GO:0016765">
    <property type="term" value="F:transferase activity, transferring alkyl or aryl (other than methyl) groups"/>
    <property type="evidence" value="ECO:0007669"/>
    <property type="project" value="InterPro"/>
</dbReference>
<evidence type="ECO:0000256" key="3">
    <source>
        <dbReference type="ARBA" id="ARBA00022989"/>
    </source>
</evidence>
<dbReference type="GO" id="GO:0005886">
    <property type="term" value="C:plasma membrane"/>
    <property type="evidence" value="ECO:0007669"/>
    <property type="project" value="UniProtKB-SubCell"/>
</dbReference>
<dbReference type="Gene3D" id="1.10.357.140">
    <property type="entry name" value="UbiA prenyltransferase"/>
    <property type="match status" value="1"/>
</dbReference>
<feature type="transmembrane region" description="Helical" evidence="5">
    <location>
        <begin position="156"/>
        <end position="177"/>
    </location>
</feature>
<evidence type="ECO:0000256" key="2">
    <source>
        <dbReference type="ARBA" id="ARBA00022692"/>
    </source>
</evidence>
<comment type="subcellular location">
    <subcellularLocation>
        <location evidence="1">Cell membrane</location>
        <topology evidence="1">Multi-pass membrane protein</topology>
    </subcellularLocation>
</comment>
<keyword evidence="3 5" id="KW-1133">Transmembrane helix</keyword>
<name>A0A871BII9_HALGI</name>
<dbReference type="EMBL" id="CP063205">
    <property type="protein sequence ID" value="QOS12901.1"/>
    <property type="molecule type" value="Genomic_DNA"/>
</dbReference>
<dbReference type="AlphaFoldDB" id="A0A871BII9"/>